<dbReference type="EMBL" id="CP042392">
    <property type="protein sequence ID" value="QEA53821.1"/>
    <property type="molecule type" value="Genomic_DNA"/>
</dbReference>
<feature type="compositionally biased region" description="Low complexity" evidence="1">
    <location>
        <begin position="31"/>
        <end position="54"/>
    </location>
</feature>
<accession>A0A5B8TN80</accession>
<proteinExistence type="predicted"/>
<reference evidence="4 5" key="1">
    <citation type="submission" date="2019-06" db="EMBL/GenBank/DDBJ databases">
        <title>Genome analyses of bacteria isolated from kimchi.</title>
        <authorList>
            <person name="Lee S."/>
            <person name="Ahn S."/>
            <person name="Roh S."/>
        </authorList>
    </citation>
    <scope>NUCLEOTIDE SEQUENCE [LARGE SCALE GENOMIC DNA]</scope>
    <source>
        <strain evidence="4 5">CBA3616</strain>
    </source>
</reference>
<evidence type="ECO:0000256" key="1">
    <source>
        <dbReference type="SAM" id="MobiDB-lite"/>
    </source>
</evidence>
<evidence type="ECO:0000256" key="2">
    <source>
        <dbReference type="SAM" id="SignalP"/>
    </source>
</evidence>
<evidence type="ECO:0000313" key="5">
    <source>
        <dbReference type="Proteomes" id="UP000321772"/>
    </source>
</evidence>
<feature type="signal peptide" evidence="2">
    <location>
        <begin position="1"/>
        <end position="27"/>
    </location>
</feature>
<dbReference type="RefSeq" id="WP_146990217.1">
    <property type="nucleotide sequence ID" value="NZ_CP042392.1"/>
</dbReference>
<feature type="region of interest" description="Disordered" evidence="1">
    <location>
        <begin position="31"/>
        <end position="77"/>
    </location>
</feature>
<dbReference type="Proteomes" id="UP000321772">
    <property type="component" value="Chromosome"/>
</dbReference>
<name>A0A5B8TN80_9LACO</name>
<organism evidence="4 5">
    <name type="scientific">Loigolactobacillus coryniformis</name>
    <dbReference type="NCBI Taxonomy" id="1610"/>
    <lineage>
        <taxon>Bacteria</taxon>
        <taxon>Bacillati</taxon>
        <taxon>Bacillota</taxon>
        <taxon>Bacilli</taxon>
        <taxon>Lactobacillales</taxon>
        <taxon>Lactobacillaceae</taxon>
        <taxon>Loigolactobacillus</taxon>
    </lineage>
</organism>
<keyword evidence="2" id="KW-0732">Signal</keyword>
<protein>
    <submittedName>
        <fullName evidence="4">WxL domain-containing protein</fullName>
    </submittedName>
</protein>
<dbReference type="InterPro" id="IPR027994">
    <property type="entry name" value="WxL_dom"/>
</dbReference>
<feature type="chain" id="PRO_5023000936" evidence="2">
    <location>
        <begin position="28"/>
        <end position="235"/>
    </location>
</feature>
<gene>
    <name evidence="4" type="ORF">FGL77_11350</name>
</gene>
<evidence type="ECO:0000313" key="4">
    <source>
        <dbReference type="EMBL" id="QEA53821.1"/>
    </source>
</evidence>
<dbReference type="AlphaFoldDB" id="A0A5B8TN80"/>
<dbReference type="Pfam" id="PF13731">
    <property type="entry name" value="WxL"/>
    <property type="match status" value="1"/>
</dbReference>
<feature type="domain" description="WxL" evidence="3">
    <location>
        <begin position="29"/>
        <end position="232"/>
    </location>
</feature>
<sequence>MMKKSALLTVAAMSGLLLGGVTSSVSAAETSSATSKASATFTNATDPTTSIDPTDPTDPENPGGGPGTGNAGPLSLDYVSDLDFGTHEVPTTDQIYAAKDDTDTTGNAIPNYVQVTDQRAGTPKGWTLLVTQNAQFASASDTTLDGAQISFSGTAITANASTADGAATHDVTLTPGTSTVIMDASAGKGFGTWADKWGDTGSSTAKLAVPVAAHPEAEAYTANLTWSLTDTPANT</sequence>
<evidence type="ECO:0000259" key="3">
    <source>
        <dbReference type="Pfam" id="PF13731"/>
    </source>
</evidence>